<keyword evidence="3 7" id="KW-1133">Transmembrane helix</keyword>
<comment type="similarity">
    <text evidence="7">Belongs to the transglycosylase MltG family.</text>
</comment>
<protein>
    <recommendedName>
        <fullName evidence="7">Endolytic murein transglycosylase</fullName>
        <ecNumber evidence="7">4.2.2.29</ecNumber>
    </recommendedName>
    <alternativeName>
        <fullName evidence="7">Peptidoglycan lytic transglycosylase</fullName>
    </alternativeName>
    <alternativeName>
        <fullName evidence="7">Peptidoglycan polymerization terminase</fullName>
    </alternativeName>
</protein>
<evidence type="ECO:0000256" key="7">
    <source>
        <dbReference type="HAMAP-Rule" id="MF_02065"/>
    </source>
</evidence>
<feature type="transmembrane region" description="Helical" evidence="7">
    <location>
        <begin position="63"/>
        <end position="86"/>
    </location>
</feature>
<evidence type="ECO:0000313" key="9">
    <source>
        <dbReference type="EMBL" id="CEP25968.1"/>
    </source>
</evidence>
<dbReference type="Gene3D" id="3.30.1490.480">
    <property type="entry name" value="Endolytic murein transglycosylase"/>
    <property type="match status" value="1"/>
</dbReference>
<dbReference type="GO" id="GO:0009252">
    <property type="term" value="P:peptidoglycan biosynthetic process"/>
    <property type="evidence" value="ECO:0007669"/>
    <property type="project" value="UniProtKB-UniRule"/>
</dbReference>
<dbReference type="Pfam" id="PF02618">
    <property type="entry name" value="YceG"/>
    <property type="match status" value="1"/>
</dbReference>
<dbReference type="EMBL" id="LM676387">
    <property type="protein sequence ID" value="CEP25968.1"/>
    <property type="molecule type" value="Genomic_DNA"/>
</dbReference>
<dbReference type="PANTHER" id="PTHR30518">
    <property type="entry name" value="ENDOLYTIC MUREIN TRANSGLYCOSYLASE"/>
    <property type="match status" value="1"/>
</dbReference>
<dbReference type="GO" id="GO:0071555">
    <property type="term" value="P:cell wall organization"/>
    <property type="evidence" value="ECO:0007669"/>
    <property type="project" value="UniProtKB-KW"/>
</dbReference>
<dbReference type="KEGG" id="pfre:RM25_1038"/>
<evidence type="ECO:0000256" key="5">
    <source>
        <dbReference type="ARBA" id="ARBA00023239"/>
    </source>
</evidence>
<keyword evidence="4 7" id="KW-0472">Membrane</keyword>
<sequence>MAGPKRAADEDAEDLYLPASRGEEPEPIRSGAATEGPHGPAASGGEQPPLITMTRDYHRTPGSWLKSVIAVLVSLAVIGGGGFLIYHKVTEYQGADYTGAGQSDVTVTVKSGESVSQMGDLLVAEDVVASRNAFMRAAKKEKRTNNIQAGTYKMKTRMPAADVVAVLVDPSNIVNNRFTVPEGLRNTHVLEQVSSATGIALGQLTAASKDPSLPVPSYAQGSSEGFLFPDTYTFEPDFTASQVLTRMVDRFNQVAADENLEKRAAAAGRSPHDVLVVASIIERETSDHKYAPLVAEVIYNRLAQGMRLQSDATVAYANNLEGKVTTTDEERGLNSPYNTYMVDGLPPTPISNPGKAAIDAALAPASGDYLYFVTVNLDTGETKFASDSAGHDQNVKEFQTWCQANSDHCK</sequence>
<comment type="catalytic activity">
    <reaction evidence="7">
        <text>a peptidoglycan chain = a peptidoglycan chain with N-acetyl-1,6-anhydromuramyl-[peptide] at the reducing end + a peptidoglycan chain with N-acetylglucosamine at the non-reducing end.</text>
        <dbReference type="EC" id="4.2.2.29"/>
    </reaction>
</comment>
<dbReference type="RefSeq" id="WP_013161050.1">
    <property type="nucleotide sequence ID" value="NZ_CP010341.1"/>
</dbReference>
<dbReference type="NCBIfam" id="TIGR00247">
    <property type="entry name" value="endolytic transglycosylase MltG"/>
    <property type="match status" value="1"/>
</dbReference>
<dbReference type="AlphaFoldDB" id="A0A068VS00"/>
<dbReference type="GO" id="GO:0008932">
    <property type="term" value="F:lytic endotransglycosylase activity"/>
    <property type="evidence" value="ECO:0007669"/>
    <property type="project" value="UniProtKB-UniRule"/>
</dbReference>
<dbReference type="EC" id="4.2.2.29" evidence="7"/>
<evidence type="ECO:0000256" key="4">
    <source>
        <dbReference type="ARBA" id="ARBA00023136"/>
    </source>
</evidence>
<dbReference type="PATRIC" id="fig|66712.6.peg.1063"/>
<proteinExistence type="inferred from homology"/>
<feature type="region of interest" description="Disordered" evidence="8">
    <location>
        <begin position="1"/>
        <end position="55"/>
    </location>
</feature>
<evidence type="ECO:0000256" key="2">
    <source>
        <dbReference type="ARBA" id="ARBA00022692"/>
    </source>
</evidence>
<comment type="function">
    <text evidence="7">Functions as a peptidoglycan terminase that cleaves nascent peptidoglycan strands endolytically to terminate their elongation.</text>
</comment>
<dbReference type="CDD" id="cd08010">
    <property type="entry name" value="MltG_like"/>
    <property type="match status" value="1"/>
</dbReference>
<gene>
    <name evidence="7" type="primary">mltG</name>
    <name evidence="9" type="ORF">PFCIRM138_03320</name>
</gene>
<feature type="site" description="Important for catalytic activity" evidence="7">
    <location>
        <position position="284"/>
    </location>
</feature>
<keyword evidence="2 7" id="KW-0812">Transmembrane</keyword>
<comment type="subcellular location">
    <subcellularLocation>
        <location evidence="7">Cell membrane</location>
        <topology evidence="7">Single-pass membrane protein</topology>
    </subcellularLocation>
</comment>
<evidence type="ECO:0000256" key="3">
    <source>
        <dbReference type="ARBA" id="ARBA00022989"/>
    </source>
</evidence>
<dbReference type="GO" id="GO:0005886">
    <property type="term" value="C:plasma membrane"/>
    <property type="evidence" value="ECO:0007669"/>
    <property type="project" value="UniProtKB-SubCell"/>
</dbReference>
<accession>A0A068VS00</accession>
<reference evidence="9" key="1">
    <citation type="submission" date="2014-08" db="EMBL/GenBank/DDBJ databases">
        <authorList>
            <person name="Falentin Helene"/>
        </authorList>
    </citation>
    <scope>NUCLEOTIDE SEQUENCE</scope>
</reference>
<keyword evidence="1 7" id="KW-1003">Cell membrane</keyword>
<name>A0A068VS00_PROFF</name>
<evidence type="ECO:0000256" key="8">
    <source>
        <dbReference type="SAM" id="MobiDB-lite"/>
    </source>
</evidence>
<dbReference type="InterPro" id="IPR003770">
    <property type="entry name" value="MLTG-like"/>
</dbReference>
<dbReference type="HAMAP" id="MF_02065">
    <property type="entry name" value="MltG"/>
    <property type="match status" value="1"/>
</dbReference>
<dbReference type="PANTHER" id="PTHR30518:SF2">
    <property type="entry name" value="ENDOLYTIC MUREIN TRANSGLYCOSYLASE"/>
    <property type="match status" value="1"/>
</dbReference>
<keyword evidence="5 7" id="KW-0456">Lyase</keyword>
<evidence type="ECO:0000256" key="6">
    <source>
        <dbReference type="ARBA" id="ARBA00023316"/>
    </source>
</evidence>
<evidence type="ECO:0000256" key="1">
    <source>
        <dbReference type="ARBA" id="ARBA00022475"/>
    </source>
</evidence>
<keyword evidence="6 7" id="KW-0961">Cell wall biogenesis/degradation</keyword>
<organism evidence="9">
    <name type="scientific">Propionibacterium freudenreichii subsp. freudenreichii</name>
    <dbReference type="NCBI Taxonomy" id="66712"/>
    <lineage>
        <taxon>Bacteria</taxon>
        <taxon>Bacillati</taxon>
        <taxon>Actinomycetota</taxon>
        <taxon>Actinomycetes</taxon>
        <taxon>Propionibacteriales</taxon>
        <taxon>Propionibacteriaceae</taxon>
        <taxon>Propionibacterium</taxon>
    </lineage>
</organism>